<protein>
    <recommendedName>
        <fullName evidence="1">Reverse transcriptase domain-containing protein</fullName>
    </recommendedName>
</protein>
<feature type="domain" description="Reverse transcriptase" evidence="1">
    <location>
        <begin position="479"/>
        <end position="577"/>
    </location>
</feature>
<dbReference type="GO" id="GO:0031012">
    <property type="term" value="C:extracellular matrix"/>
    <property type="evidence" value="ECO:0007669"/>
    <property type="project" value="TreeGrafter"/>
</dbReference>
<dbReference type="OrthoDB" id="416454at2759"/>
<evidence type="ECO:0000259" key="1">
    <source>
        <dbReference type="Pfam" id="PF00078"/>
    </source>
</evidence>
<gene>
    <name evidence="2" type="ORF">llap_12012</name>
</gene>
<reference evidence="3" key="1">
    <citation type="submission" date="2017-11" db="EMBL/GenBank/DDBJ databases">
        <authorList>
            <person name="Lima N.C."/>
            <person name="Parody-Merino A.M."/>
            <person name="Battley P.F."/>
            <person name="Fidler A.E."/>
            <person name="Prosdocimi F."/>
        </authorList>
    </citation>
    <scope>NUCLEOTIDE SEQUENCE [LARGE SCALE GENOMIC DNA]</scope>
</reference>
<dbReference type="GO" id="GO:0061343">
    <property type="term" value="P:cell adhesion involved in heart morphogenesis"/>
    <property type="evidence" value="ECO:0007669"/>
    <property type="project" value="TreeGrafter"/>
</dbReference>
<sequence length="585" mass="66798">MSSNWTSVRPLSRSPTTFSSLNRRDTDLCMDCSMDVELVGWSHPEHGSQQLSVRMEISDDTSCVPQGFVLAPVHFNIVINDIDSGIECTPSKFADNTKLTGFSIIFERSWRTGEVPEDWRKANVIPVFKKDKKEDPGNYRLVSLTSIPGKMMERLILGVISKHLEEKQAIRSSQHRFTKGKSRLTNLIAFYNGTTGWIDEGRAVDVIYLDFSKAFDTVSHSILVGLQAAQKGQARKEGGGVALYVKEWIESEEMSPKPSLGSDEERVESLWALVLMGDFNHPDICWKGYTARHLVEKTTKREALLHLVLTNKEGLVEDIKVGGNLGCSDHGKIEFRIMGSTRKTTSRTETLDFRRANFDLFKKLLGEIPRDRALEAQDRCIPKSKKSGKGSRRPTWLSRELLKKLKRKKEVYTEWKKGLTIWEDYKNAIRASAREPQNLEESEKAWTKEDFPLVEEDQVKDRLKDWRKANVIPVFKKDKKEDPGNYRLVSLTSIPGKMMERLILGVISKHLEEKQAIRSSQHRFTKGKSRLTNLIAFYNDTTGWIDEGRAVDVVYLDFSKAFDTVSHSILVGMRYKMKTLEGNKQ</sequence>
<dbReference type="Proteomes" id="UP000233556">
    <property type="component" value="Unassembled WGS sequence"/>
</dbReference>
<dbReference type="Pfam" id="PF00078">
    <property type="entry name" value="RVT_1"/>
    <property type="match status" value="2"/>
</dbReference>
<dbReference type="InterPro" id="IPR043502">
    <property type="entry name" value="DNA/RNA_pol_sf"/>
</dbReference>
<name>A0A2I0TV66_LIMLA</name>
<evidence type="ECO:0000313" key="2">
    <source>
        <dbReference type="EMBL" id="PKU37685.1"/>
    </source>
</evidence>
<organism evidence="2 3">
    <name type="scientific">Limosa lapponica baueri</name>
    <dbReference type="NCBI Taxonomy" id="1758121"/>
    <lineage>
        <taxon>Eukaryota</taxon>
        <taxon>Metazoa</taxon>
        <taxon>Chordata</taxon>
        <taxon>Craniata</taxon>
        <taxon>Vertebrata</taxon>
        <taxon>Euteleostomi</taxon>
        <taxon>Archelosauria</taxon>
        <taxon>Archosauria</taxon>
        <taxon>Dinosauria</taxon>
        <taxon>Saurischia</taxon>
        <taxon>Theropoda</taxon>
        <taxon>Coelurosauria</taxon>
        <taxon>Aves</taxon>
        <taxon>Neognathae</taxon>
        <taxon>Neoaves</taxon>
        <taxon>Charadriiformes</taxon>
        <taxon>Scolopacidae</taxon>
        <taxon>Limosa</taxon>
    </lineage>
</organism>
<feature type="domain" description="Reverse transcriptase" evidence="1">
    <location>
        <begin position="132"/>
        <end position="224"/>
    </location>
</feature>
<dbReference type="InterPro" id="IPR000477">
    <property type="entry name" value="RT_dom"/>
</dbReference>
<evidence type="ECO:0000313" key="3">
    <source>
        <dbReference type="Proteomes" id="UP000233556"/>
    </source>
</evidence>
<dbReference type="SUPFAM" id="SSF56672">
    <property type="entry name" value="DNA/RNA polymerases"/>
    <property type="match status" value="1"/>
</dbReference>
<dbReference type="PANTHER" id="PTHR33395:SF22">
    <property type="entry name" value="REVERSE TRANSCRIPTASE DOMAIN-CONTAINING PROTEIN"/>
    <property type="match status" value="1"/>
</dbReference>
<dbReference type="AlphaFoldDB" id="A0A2I0TV66"/>
<proteinExistence type="predicted"/>
<keyword evidence="3" id="KW-1185">Reference proteome</keyword>
<dbReference type="PANTHER" id="PTHR33395">
    <property type="entry name" value="TRANSCRIPTASE, PUTATIVE-RELATED-RELATED"/>
    <property type="match status" value="1"/>
</dbReference>
<reference evidence="3" key="2">
    <citation type="submission" date="2017-12" db="EMBL/GenBank/DDBJ databases">
        <title>Genome sequence of the Bar-tailed Godwit (Limosa lapponica baueri).</title>
        <authorList>
            <person name="Lima N.C.B."/>
            <person name="Parody-Merino A.M."/>
            <person name="Battley P.F."/>
            <person name="Fidler A.E."/>
            <person name="Prosdocimi F."/>
        </authorList>
    </citation>
    <scope>NUCLEOTIDE SEQUENCE [LARGE SCALE GENOMIC DNA]</scope>
</reference>
<dbReference type="EMBL" id="KZ507033">
    <property type="protein sequence ID" value="PKU37685.1"/>
    <property type="molecule type" value="Genomic_DNA"/>
</dbReference>
<accession>A0A2I0TV66</accession>
<dbReference type="GO" id="GO:0007508">
    <property type="term" value="P:larval heart development"/>
    <property type="evidence" value="ECO:0007669"/>
    <property type="project" value="TreeGrafter"/>
</dbReference>